<evidence type="ECO:0000313" key="2">
    <source>
        <dbReference type="EMBL" id="RUS73467.1"/>
    </source>
</evidence>
<feature type="region of interest" description="Disordered" evidence="1">
    <location>
        <begin position="183"/>
        <end position="219"/>
    </location>
</feature>
<proteinExistence type="predicted"/>
<feature type="region of interest" description="Disordered" evidence="1">
    <location>
        <begin position="404"/>
        <end position="433"/>
    </location>
</feature>
<evidence type="ECO:0000256" key="1">
    <source>
        <dbReference type="SAM" id="MobiDB-lite"/>
    </source>
</evidence>
<feature type="region of interest" description="Disordered" evidence="1">
    <location>
        <begin position="85"/>
        <end position="122"/>
    </location>
</feature>
<feature type="compositionally biased region" description="Basic and acidic residues" evidence="1">
    <location>
        <begin position="90"/>
        <end position="106"/>
    </location>
</feature>
<feature type="region of interest" description="Disordered" evidence="1">
    <location>
        <begin position="588"/>
        <end position="622"/>
    </location>
</feature>
<organism evidence="2 3">
    <name type="scientific">Elysia chlorotica</name>
    <name type="common">Eastern emerald elysia</name>
    <name type="synonym">Sea slug</name>
    <dbReference type="NCBI Taxonomy" id="188477"/>
    <lineage>
        <taxon>Eukaryota</taxon>
        <taxon>Metazoa</taxon>
        <taxon>Spiralia</taxon>
        <taxon>Lophotrochozoa</taxon>
        <taxon>Mollusca</taxon>
        <taxon>Gastropoda</taxon>
        <taxon>Heterobranchia</taxon>
        <taxon>Euthyneura</taxon>
        <taxon>Panpulmonata</taxon>
        <taxon>Sacoglossa</taxon>
        <taxon>Placobranchoidea</taxon>
        <taxon>Plakobranchidae</taxon>
        <taxon>Elysia</taxon>
    </lineage>
</organism>
<accession>A0A3S0ZAU5</accession>
<dbReference type="AlphaFoldDB" id="A0A3S0ZAU5"/>
<keyword evidence="3" id="KW-1185">Reference proteome</keyword>
<protein>
    <submittedName>
        <fullName evidence="2">Uncharacterized protein</fullName>
    </submittedName>
</protein>
<feature type="compositionally biased region" description="Basic residues" evidence="1">
    <location>
        <begin position="323"/>
        <end position="336"/>
    </location>
</feature>
<dbReference type="EMBL" id="RQTK01000932">
    <property type="protein sequence ID" value="RUS73467.1"/>
    <property type="molecule type" value="Genomic_DNA"/>
</dbReference>
<reference evidence="2 3" key="1">
    <citation type="submission" date="2019-01" db="EMBL/GenBank/DDBJ databases">
        <title>A draft genome assembly of the solar-powered sea slug Elysia chlorotica.</title>
        <authorList>
            <person name="Cai H."/>
            <person name="Li Q."/>
            <person name="Fang X."/>
            <person name="Li J."/>
            <person name="Curtis N.E."/>
            <person name="Altenburger A."/>
            <person name="Shibata T."/>
            <person name="Feng M."/>
            <person name="Maeda T."/>
            <person name="Schwartz J.A."/>
            <person name="Shigenobu S."/>
            <person name="Lundholm N."/>
            <person name="Nishiyama T."/>
            <person name="Yang H."/>
            <person name="Hasebe M."/>
            <person name="Li S."/>
            <person name="Pierce S.K."/>
            <person name="Wang J."/>
        </authorList>
    </citation>
    <scope>NUCLEOTIDE SEQUENCE [LARGE SCALE GENOMIC DNA]</scope>
    <source>
        <strain evidence="2">EC2010</strain>
        <tissue evidence="2">Whole organism of an adult</tissue>
    </source>
</reference>
<feature type="region of interest" description="Disordered" evidence="1">
    <location>
        <begin position="308"/>
        <end position="337"/>
    </location>
</feature>
<feature type="compositionally biased region" description="Polar residues" evidence="1">
    <location>
        <begin position="17"/>
        <end position="28"/>
    </location>
</feature>
<feature type="compositionally biased region" description="Polar residues" evidence="1">
    <location>
        <begin position="207"/>
        <end position="217"/>
    </location>
</feature>
<dbReference type="Proteomes" id="UP000271974">
    <property type="component" value="Unassembled WGS sequence"/>
</dbReference>
<comment type="caution">
    <text evidence="2">The sequence shown here is derived from an EMBL/GenBank/DDBJ whole genome shotgun (WGS) entry which is preliminary data.</text>
</comment>
<name>A0A3S0ZAU5_ELYCH</name>
<feature type="compositionally biased region" description="Basic residues" evidence="1">
    <location>
        <begin position="407"/>
        <end position="420"/>
    </location>
</feature>
<evidence type="ECO:0000313" key="3">
    <source>
        <dbReference type="Proteomes" id="UP000271974"/>
    </source>
</evidence>
<dbReference type="OrthoDB" id="10646058at2759"/>
<gene>
    <name evidence="2" type="ORF">EGW08_018765</name>
</gene>
<sequence>MLPQTQHAGHYRERLDNGQSRTGSQQHIITAPTVRHRSSHRAPDKASPALMTNTRKRDEELARFKSADPEKRLEEMLAFGPMPTVQLARPTHDDESNRTRHGRPPEGRGSGRRFGFHNDARVNSSDSGLFTAVENDEEPIPDKVVDHHERKHVDRGILKHSLQQNSQVSHSFVRNYIKELNNNFDDSRKPQVPPSPNSKTCEGMTQVERSSQFASPRNQEKLKAKFCDTPGQNHQTGNATSDWSDKMQVHRKPHVGDTSLDPRREPCPVHDEGLSIIARISREQPFPYGDASQRCHQVQIPHNNYLGAKSRQQHQHGESSAQHSRHQVSHARQGHMKMKDGELHNQKIERYLNEQVHYHQKPNATIKLKPAFVRQNSLPERHSLVSLSSQDDVAAKAAAFNTNTNIRVRRRTKRVNSKPRKPPESPSQLPPEQYCFEDFQSSGSDTESLGQSHRSYLAWVRGGAGRYSDRVFHGRLSPSGPSPRSTHQSNFTRSFLMGDHIFGDSQSLSTRSFGYRASLPKFRNSKGSHKIAEQPLQPQGFVSKSRKEFYEPITESDSLQSGLSFSVVPGLIPDNSILVSKTKAASNVTEDKANAAPNERFSDYSIESYRGTGSGTEEENDEGIYENCTSLESSSFFTSTINSTRK</sequence>
<feature type="region of interest" description="Disordered" evidence="1">
    <location>
        <begin position="1"/>
        <end position="58"/>
    </location>
</feature>